<feature type="compositionally biased region" description="Acidic residues" evidence="1">
    <location>
        <begin position="80"/>
        <end position="96"/>
    </location>
</feature>
<feature type="compositionally biased region" description="Basic and acidic residues" evidence="1">
    <location>
        <begin position="49"/>
        <end position="71"/>
    </location>
</feature>
<proteinExistence type="predicted"/>
<evidence type="ECO:0000256" key="2">
    <source>
        <dbReference type="SAM" id="Phobius"/>
    </source>
</evidence>
<feature type="compositionally biased region" description="Polar residues" evidence="1">
    <location>
        <begin position="142"/>
        <end position="166"/>
    </location>
</feature>
<feature type="transmembrane region" description="Helical" evidence="2">
    <location>
        <begin position="363"/>
        <end position="380"/>
    </location>
</feature>
<feature type="compositionally biased region" description="Basic and acidic residues" evidence="1">
    <location>
        <begin position="104"/>
        <end position="120"/>
    </location>
</feature>
<feature type="compositionally biased region" description="Polar residues" evidence="1">
    <location>
        <begin position="35"/>
        <end position="48"/>
    </location>
</feature>
<feature type="transmembrane region" description="Helical" evidence="2">
    <location>
        <begin position="271"/>
        <end position="293"/>
    </location>
</feature>
<comment type="caution">
    <text evidence="3">The sequence shown here is derived from an EMBL/GenBank/DDBJ whole genome shotgun (WGS) entry which is preliminary data.</text>
</comment>
<feature type="region of interest" description="Disordered" evidence="1">
    <location>
        <begin position="31"/>
        <end position="202"/>
    </location>
</feature>
<feature type="compositionally biased region" description="Polar residues" evidence="1">
    <location>
        <begin position="186"/>
        <end position="202"/>
    </location>
</feature>
<gene>
    <name evidence="3" type="ORF">BELL_0134g00120</name>
</gene>
<reference evidence="3 4" key="1">
    <citation type="submission" date="2017-12" db="EMBL/GenBank/DDBJ databases">
        <title>Comparative genomics of Botrytis spp.</title>
        <authorList>
            <person name="Valero-Jimenez C.A."/>
            <person name="Tapia P."/>
            <person name="Veloso J."/>
            <person name="Silva-Moreno E."/>
            <person name="Staats M."/>
            <person name="Valdes J.H."/>
            <person name="Van Kan J.A.L."/>
        </authorList>
    </citation>
    <scope>NUCLEOTIDE SEQUENCE [LARGE SCALE GENOMIC DNA]</scope>
    <source>
        <strain evidence="3 4">Be9601</strain>
    </source>
</reference>
<name>A0A4Z1JYR8_9HELO</name>
<evidence type="ECO:0000313" key="4">
    <source>
        <dbReference type="Proteomes" id="UP000297229"/>
    </source>
</evidence>
<evidence type="ECO:0000313" key="3">
    <source>
        <dbReference type="EMBL" id="TGO76840.1"/>
    </source>
</evidence>
<evidence type="ECO:0000256" key="1">
    <source>
        <dbReference type="SAM" id="MobiDB-lite"/>
    </source>
</evidence>
<dbReference type="AlphaFoldDB" id="A0A4Z1JYR8"/>
<feature type="transmembrane region" description="Helical" evidence="2">
    <location>
        <begin position="313"/>
        <end position="331"/>
    </location>
</feature>
<dbReference type="EMBL" id="PQXM01000133">
    <property type="protein sequence ID" value="TGO76840.1"/>
    <property type="molecule type" value="Genomic_DNA"/>
</dbReference>
<keyword evidence="2" id="KW-0472">Membrane</keyword>
<keyword evidence="2" id="KW-1133">Transmembrane helix</keyword>
<keyword evidence="4" id="KW-1185">Reference proteome</keyword>
<dbReference type="Proteomes" id="UP000297229">
    <property type="component" value="Unassembled WGS sequence"/>
</dbReference>
<sequence>MTDHNSSHSQYTPITNAPDVSIEASPLNLAALAKDTQTPNLDTSSSITDAEKTKVENKDEENGNGKYERIRRPPPSDTDVIFDGDSDADVEPESETDSMMPVGDKGEQKSKLQKSLKECRSIIAPESDGEEGFESGFEFKSRPQSSSINFSTEIENQGSVTGNGDFNNIEDPYQQDSEDSSSLQLTPTSTAEFATESDSQSIHQISAKTEIDHGAASGEGADANHEAETASQAAAHLDSLDPMNPSVEQDDARRNASIRATIKELQNPSDIALFHMFLAFILIVTTVYLIVLLEDDQAYLFGRPSTMALLNSFILLLSWEMFVLFDFILLGKMGVRDIRYHDVEEIPDVRLTEVLNQLRFHRLRSVLTTLIAWIWFWFFASSPVARFSSCHGKGICSAEGLGGGENSTANATAVAFVDSTSHVLLGAIKNATNATVKALMDAAAQD</sequence>
<accession>A0A4Z1JYR8</accession>
<keyword evidence="2" id="KW-0812">Transmembrane</keyword>
<organism evidence="3 4">
    <name type="scientific">Botrytis elliptica</name>
    <dbReference type="NCBI Taxonomy" id="278938"/>
    <lineage>
        <taxon>Eukaryota</taxon>
        <taxon>Fungi</taxon>
        <taxon>Dikarya</taxon>
        <taxon>Ascomycota</taxon>
        <taxon>Pezizomycotina</taxon>
        <taxon>Leotiomycetes</taxon>
        <taxon>Helotiales</taxon>
        <taxon>Sclerotiniaceae</taxon>
        <taxon>Botrytis</taxon>
    </lineage>
</organism>
<protein>
    <submittedName>
        <fullName evidence="3">Uncharacterized protein</fullName>
    </submittedName>
</protein>